<feature type="domain" description="EF-hand" evidence="2">
    <location>
        <begin position="33"/>
        <end position="68"/>
    </location>
</feature>
<dbReference type="CDD" id="cd00051">
    <property type="entry name" value="EFh"/>
    <property type="match status" value="1"/>
</dbReference>
<sequence length="72" mass="8062">DLRIPFRRFDADGDGVLSLTEFGDALAALNAGLTAQHLLALFKHFDPNGSGTINSGEFLWAFFNRRRLLRQL</sequence>
<feature type="non-terminal residue" evidence="3">
    <location>
        <position position="72"/>
    </location>
</feature>
<protein>
    <submittedName>
        <fullName evidence="3">Polcalcin Nic t 1-like protein</fullName>
    </submittedName>
</protein>
<evidence type="ECO:0000259" key="2">
    <source>
        <dbReference type="PROSITE" id="PS50222"/>
    </source>
</evidence>
<dbReference type="InterPro" id="IPR011992">
    <property type="entry name" value="EF-hand-dom_pair"/>
</dbReference>
<dbReference type="AlphaFoldDB" id="A0A835ZB61"/>
<dbReference type="Pfam" id="PF13499">
    <property type="entry name" value="EF-hand_7"/>
    <property type="match status" value="1"/>
</dbReference>
<evidence type="ECO:0000256" key="1">
    <source>
        <dbReference type="ARBA" id="ARBA00022837"/>
    </source>
</evidence>
<dbReference type="InterPro" id="IPR018247">
    <property type="entry name" value="EF_Hand_1_Ca_BS"/>
</dbReference>
<reference evidence="3" key="1">
    <citation type="submission" date="2021-02" db="EMBL/GenBank/DDBJ databases">
        <title>First Annotated Genome of the Yellow-green Alga Tribonema minus.</title>
        <authorList>
            <person name="Mahan K.M."/>
        </authorList>
    </citation>
    <scope>NUCLEOTIDE SEQUENCE</scope>
    <source>
        <strain evidence="3">UTEX B ZZ1240</strain>
    </source>
</reference>
<proteinExistence type="predicted"/>
<evidence type="ECO:0000313" key="4">
    <source>
        <dbReference type="Proteomes" id="UP000664859"/>
    </source>
</evidence>
<name>A0A835ZB61_9STRA</name>
<dbReference type="PROSITE" id="PS50222">
    <property type="entry name" value="EF_HAND_2"/>
    <property type="match status" value="2"/>
</dbReference>
<comment type="caution">
    <text evidence="3">The sequence shown here is derived from an EMBL/GenBank/DDBJ whole genome shotgun (WGS) entry which is preliminary data.</text>
</comment>
<feature type="non-terminal residue" evidence="3">
    <location>
        <position position="1"/>
    </location>
</feature>
<gene>
    <name evidence="3" type="ORF">JKP88DRAFT_142044</name>
</gene>
<organism evidence="3 4">
    <name type="scientific">Tribonema minus</name>
    <dbReference type="NCBI Taxonomy" id="303371"/>
    <lineage>
        <taxon>Eukaryota</taxon>
        <taxon>Sar</taxon>
        <taxon>Stramenopiles</taxon>
        <taxon>Ochrophyta</taxon>
        <taxon>PX clade</taxon>
        <taxon>Xanthophyceae</taxon>
        <taxon>Tribonematales</taxon>
        <taxon>Tribonemataceae</taxon>
        <taxon>Tribonema</taxon>
    </lineage>
</organism>
<dbReference type="PROSITE" id="PS00018">
    <property type="entry name" value="EF_HAND_1"/>
    <property type="match status" value="2"/>
</dbReference>
<dbReference type="Proteomes" id="UP000664859">
    <property type="component" value="Unassembled WGS sequence"/>
</dbReference>
<dbReference type="EMBL" id="JAFCMP010000043">
    <property type="protein sequence ID" value="KAG5189886.1"/>
    <property type="molecule type" value="Genomic_DNA"/>
</dbReference>
<accession>A0A835ZB61</accession>
<dbReference type="GO" id="GO:0005509">
    <property type="term" value="F:calcium ion binding"/>
    <property type="evidence" value="ECO:0007669"/>
    <property type="project" value="InterPro"/>
</dbReference>
<dbReference type="SUPFAM" id="SSF47473">
    <property type="entry name" value="EF-hand"/>
    <property type="match status" value="1"/>
</dbReference>
<dbReference type="InterPro" id="IPR002048">
    <property type="entry name" value="EF_hand_dom"/>
</dbReference>
<feature type="domain" description="EF-hand" evidence="2">
    <location>
        <begin position="1"/>
        <end position="32"/>
    </location>
</feature>
<evidence type="ECO:0000313" key="3">
    <source>
        <dbReference type="EMBL" id="KAG5189886.1"/>
    </source>
</evidence>
<dbReference type="OrthoDB" id="26525at2759"/>
<keyword evidence="4" id="KW-1185">Reference proteome</keyword>
<keyword evidence="1" id="KW-0106">Calcium</keyword>
<dbReference type="Gene3D" id="1.10.238.10">
    <property type="entry name" value="EF-hand"/>
    <property type="match status" value="1"/>
</dbReference>
<dbReference type="SMART" id="SM00054">
    <property type="entry name" value="EFh"/>
    <property type="match status" value="2"/>
</dbReference>